<keyword evidence="2" id="KW-1185">Reference proteome</keyword>
<name>A0ACB6R233_9PLEO</name>
<evidence type="ECO:0000313" key="1">
    <source>
        <dbReference type="EMBL" id="KAF2472883.1"/>
    </source>
</evidence>
<dbReference type="Proteomes" id="UP000799755">
    <property type="component" value="Unassembled WGS sequence"/>
</dbReference>
<evidence type="ECO:0000313" key="2">
    <source>
        <dbReference type="Proteomes" id="UP000799755"/>
    </source>
</evidence>
<dbReference type="EMBL" id="MU003501">
    <property type="protein sequence ID" value="KAF2472883.1"/>
    <property type="molecule type" value="Genomic_DNA"/>
</dbReference>
<comment type="caution">
    <text evidence="1">The sequence shown here is derived from an EMBL/GenBank/DDBJ whole genome shotgun (WGS) entry which is preliminary data.</text>
</comment>
<organism evidence="1 2">
    <name type="scientific">Lindgomyces ingoldianus</name>
    <dbReference type="NCBI Taxonomy" id="673940"/>
    <lineage>
        <taxon>Eukaryota</taxon>
        <taxon>Fungi</taxon>
        <taxon>Dikarya</taxon>
        <taxon>Ascomycota</taxon>
        <taxon>Pezizomycotina</taxon>
        <taxon>Dothideomycetes</taxon>
        <taxon>Pleosporomycetidae</taxon>
        <taxon>Pleosporales</taxon>
        <taxon>Lindgomycetaceae</taxon>
        <taxon>Lindgomyces</taxon>
    </lineage>
</organism>
<protein>
    <submittedName>
        <fullName evidence="1">Uncharacterized protein</fullName>
    </submittedName>
</protein>
<accession>A0ACB6R233</accession>
<reference evidence="1" key="1">
    <citation type="journal article" date="2020" name="Stud. Mycol.">
        <title>101 Dothideomycetes genomes: a test case for predicting lifestyles and emergence of pathogens.</title>
        <authorList>
            <person name="Haridas S."/>
            <person name="Albert R."/>
            <person name="Binder M."/>
            <person name="Bloem J."/>
            <person name="Labutti K."/>
            <person name="Salamov A."/>
            <person name="Andreopoulos B."/>
            <person name="Baker S."/>
            <person name="Barry K."/>
            <person name="Bills G."/>
            <person name="Bluhm B."/>
            <person name="Cannon C."/>
            <person name="Castanera R."/>
            <person name="Culley D."/>
            <person name="Daum C."/>
            <person name="Ezra D."/>
            <person name="Gonzalez J."/>
            <person name="Henrissat B."/>
            <person name="Kuo A."/>
            <person name="Liang C."/>
            <person name="Lipzen A."/>
            <person name="Lutzoni F."/>
            <person name="Magnuson J."/>
            <person name="Mondo S."/>
            <person name="Nolan M."/>
            <person name="Ohm R."/>
            <person name="Pangilinan J."/>
            <person name="Park H.-J."/>
            <person name="Ramirez L."/>
            <person name="Alfaro M."/>
            <person name="Sun H."/>
            <person name="Tritt A."/>
            <person name="Yoshinaga Y."/>
            <person name="Zwiers L.-H."/>
            <person name="Turgeon B."/>
            <person name="Goodwin S."/>
            <person name="Spatafora J."/>
            <person name="Crous P."/>
            <person name="Grigoriev I."/>
        </authorList>
    </citation>
    <scope>NUCLEOTIDE SEQUENCE</scope>
    <source>
        <strain evidence="1">ATCC 200398</strain>
    </source>
</reference>
<sequence length="156" mass="16934">MSYAQAAASGPKQSPEEHTDSSVHSLIDVDSPHISSVPSDFESQSVKTDTQAERIELEQRAEEATAEAKSVKEKAKAKAGRGGRYAKENARNPVLIGNAVAVGVLGTMLGLGAYKKWVREELSWKVFGAWAGVVGLFGVADYYVSQYLFQKYPPKK</sequence>
<gene>
    <name evidence="1" type="ORF">BDR25DRAFT_302481</name>
</gene>
<proteinExistence type="predicted"/>